<sequence length="107" mass="12332">MEPIGPEGPTNPFSSSWSRRANGPIYKFKRNPKEEQPYLTNFHNFVSQNISWTSIMTLLMPLVGPKGKTDTFSSSNETQRRNNKILPIFMCYSPWTFGDLEFSNFFG</sequence>
<evidence type="ECO:0000313" key="3">
    <source>
        <dbReference type="Proteomes" id="UP000824120"/>
    </source>
</evidence>
<accession>A0A9J5W1W3</accession>
<protein>
    <submittedName>
        <fullName evidence="2">Uncharacterized protein</fullName>
    </submittedName>
</protein>
<name>A0A9J5W1W3_SOLCO</name>
<organism evidence="2 3">
    <name type="scientific">Solanum commersonii</name>
    <name type="common">Commerson's wild potato</name>
    <name type="synonym">Commerson's nightshade</name>
    <dbReference type="NCBI Taxonomy" id="4109"/>
    <lineage>
        <taxon>Eukaryota</taxon>
        <taxon>Viridiplantae</taxon>
        <taxon>Streptophyta</taxon>
        <taxon>Embryophyta</taxon>
        <taxon>Tracheophyta</taxon>
        <taxon>Spermatophyta</taxon>
        <taxon>Magnoliopsida</taxon>
        <taxon>eudicotyledons</taxon>
        <taxon>Gunneridae</taxon>
        <taxon>Pentapetalae</taxon>
        <taxon>asterids</taxon>
        <taxon>lamiids</taxon>
        <taxon>Solanales</taxon>
        <taxon>Solanaceae</taxon>
        <taxon>Solanoideae</taxon>
        <taxon>Solaneae</taxon>
        <taxon>Solanum</taxon>
    </lineage>
</organism>
<proteinExistence type="predicted"/>
<dbReference type="Proteomes" id="UP000824120">
    <property type="component" value="Chromosome 12"/>
</dbReference>
<reference evidence="2 3" key="1">
    <citation type="submission" date="2020-09" db="EMBL/GenBank/DDBJ databases">
        <title>De no assembly of potato wild relative species, Solanum commersonii.</title>
        <authorList>
            <person name="Cho K."/>
        </authorList>
    </citation>
    <scope>NUCLEOTIDE SEQUENCE [LARGE SCALE GENOMIC DNA]</scope>
    <source>
        <strain evidence="2">LZ3.2</strain>
        <tissue evidence="2">Leaf</tissue>
    </source>
</reference>
<dbReference type="EMBL" id="JACXVP010000012">
    <property type="protein sequence ID" value="KAG5569150.1"/>
    <property type="molecule type" value="Genomic_DNA"/>
</dbReference>
<evidence type="ECO:0000313" key="2">
    <source>
        <dbReference type="EMBL" id="KAG5569150.1"/>
    </source>
</evidence>
<gene>
    <name evidence="2" type="ORF">H5410_058916</name>
</gene>
<feature type="region of interest" description="Disordered" evidence="1">
    <location>
        <begin position="1"/>
        <end position="20"/>
    </location>
</feature>
<dbReference type="AlphaFoldDB" id="A0A9J5W1W3"/>
<comment type="caution">
    <text evidence="2">The sequence shown here is derived from an EMBL/GenBank/DDBJ whole genome shotgun (WGS) entry which is preliminary data.</text>
</comment>
<keyword evidence="3" id="KW-1185">Reference proteome</keyword>
<evidence type="ECO:0000256" key="1">
    <source>
        <dbReference type="SAM" id="MobiDB-lite"/>
    </source>
</evidence>